<feature type="domain" description="Glucose/Sorbosone dehydrogenase" evidence="2">
    <location>
        <begin position="64"/>
        <end position="399"/>
    </location>
</feature>
<dbReference type="InterPro" id="IPR012938">
    <property type="entry name" value="Glc/Sorbosone_DH"/>
</dbReference>
<protein>
    <submittedName>
        <fullName evidence="3">Glucose/sorbosone dehydrogenase-like protein</fullName>
    </submittedName>
</protein>
<dbReference type="AlphaFoldDB" id="A0A3A9Z6M5"/>
<dbReference type="EMBL" id="RBAL01000004">
    <property type="protein sequence ID" value="RKN43880.1"/>
    <property type="molecule type" value="Genomic_DNA"/>
</dbReference>
<dbReference type="InterPro" id="IPR011042">
    <property type="entry name" value="6-blade_b-propeller_TolB-like"/>
</dbReference>
<dbReference type="Pfam" id="PF07995">
    <property type="entry name" value="GSDH"/>
    <property type="match status" value="1"/>
</dbReference>
<dbReference type="PANTHER" id="PTHR19328:SF75">
    <property type="entry name" value="ALDOSE SUGAR DEHYDROGENASE YLII"/>
    <property type="match status" value="1"/>
</dbReference>
<proteinExistence type="predicted"/>
<organism evidence="3 4">
    <name type="scientific">Streptomyces hoynatensis</name>
    <dbReference type="NCBI Taxonomy" id="1141874"/>
    <lineage>
        <taxon>Bacteria</taxon>
        <taxon>Bacillati</taxon>
        <taxon>Actinomycetota</taxon>
        <taxon>Actinomycetes</taxon>
        <taxon>Kitasatosporales</taxon>
        <taxon>Streptomycetaceae</taxon>
        <taxon>Streptomyces</taxon>
    </lineage>
</organism>
<feature type="signal peptide" evidence="1">
    <location>
        <begin position="1"/>
        <end position="35"/>
    </location>
</feature>
<comment type="caution">
    <text evidence="3">The sequence shown here is derived from an EMBL/GenBank/DDBJ whole genome shotgun (WGS) entry which is preliminary data.</text>
</comment>
<dbReference type="Proteomes" id="UP000272474">
    <property type="component" value="Unassembled WGS sequence"/>
</dbReference>
<reference evidence="3 4" key="1">
    <citation type="journal article" date="2014" name="Int. J. Syst. Evol. Microbiol.">
        <title>Streptomyces hoynatensis sp. nov., isolated from deep marine sediment.</title>
        <authorList>
            <person name="Veyisoglu A."/>
            <person name="Sahin N."/>
        </authorList>
    </citation>
    <scope>NUCLEOTIDE SEQUENCE [LARGE SCALE GENOMIC DNA]</scope>
    <source>
        <strain evidence="3 4">KCTC 29097</strain>
    </source>
</reference>
<keyword evidence="4" id="KW-1185">Reference proteome</keyword>
<sequence>MPRPRWTARLLPPLTLAALAGLAPLAALPASGAEAAPAATAAPAADVPLDQVAAGTELVASGLRRPTAIAAPDDGTGRLFITEKSGTVRVYQPDTGLAAEPLLDLSGQVDESDNERGLLGIAVPPGFATSRVLYLAYTARPDGAVTLGRYHLDGGGLEVLLSQEHSENTNHNGGQLGFGPDGYLYWSIGDGGGAGDPHGNGQGVDELLGNILRIDVSRGCPGLPYCVPEDNPFVDVPGARPEIWAYGLRNPWRFSFDEADGSLWIADVGQGTTEEVDHLAPGQAGANLGWSCREGLGVLNEDQCDDQAQYTDPVFTYRTSFEGCAVIGGYVYHGQRYASLVGDTYLASDYCSSSAWAVRELADGSYETANLGTLPTQVTAFGQAADGELYLVNDLPGQLHRLTFEQTGTAAAAATGETAPATR</sequence>
<dbReference type="Gene3D" id="2.120.10.30">
    <property type="entry name" value="TolB, C-terminal domain"/>
    <property type="match status" value="1"/>
</dbReference>
<dbReference type="SUPFAM" id="SSF50952">
    <property type="entry name" value="Soluble quinoprotein glucose dehydrogenase"/>
    <property type="match status" value="1"/>
</dbReference>
<keyword evidence="1" id="KW-0732">Signal</keyword>
<feature type="chain" id="PRO_5017446086" evidence="1">
    <location>
        <begin position="36"/>
        <end position="423"/>
    </location>
</feature>
<dbReference type="InterPro" id="IPR011041">
    <property type="entry name" value="Quinoprot_gluc/sorb_DH_b-prop"/>
</dbReference>
<evidence type="ECO:0000313" key="3">
    <source>
        <dbReference type="EMBL" id="RKN43880.1"/>
    </source>
</evidence>
<evidence type="ECO:0000256" key="1">
    <source>
        <dbReference type="SAM" id="SignalP"/>
    </source>
</evidence>
<dbReference type="OrthoDB" id="9770043at2"/>
<evidence type="ECO:0000259" key="2">
    <source>
        <dbReference type="Pfam" id="PF07995"/>
    </source>
</evidence>
<gene>
    <name evidence="3" type="ORF">D7294_09295</name>
</gene>
<dbReference type="PANTHER" id="PTHR19328">
    <property type="entry name" value="HEDGEHOG-INTERACTING PROTEIN"/>
    <property type="match status" value="1"/>
</dbReference>
<dbReference type="RefSeq" id="WP_120677508.1">
    <property type="nucleotide sequence ID" value="NZ_RBAL01000004.1"/>
</dbReference>
<evidence type="ECO:0000313" key="4">
    <source>
        <dbReference type="Proteomes" id="UP000272474"/>
    </source>
</evidence>
<accession>A0A3A9Z6M5</accession>
<name>A0A3A9Z6M5_9ACTN</name>